<dbReference type="CDD" id="cd20736">
    <property type="entry name" value="PoNe_Nuclease"/>
    <property type="match status" value="1"/>
</dbReference>
<dbReference type="InterPro" id="IPR011335">
    <property type="entry name" value="Restrct_endonuc-II-like"/>
</dbReference>
<dbReference type="Pfam" id="PF02021">
    <property type="entry name" value="UPF0102"/>
    <property type="match status" value="1"/>
</dbReference>
<evidence type="ECO:0000256" key="2">
    <source>
        <dbReference type="HAMAP-Rule" id="MF_00048"/>
    </source>
</evidence>
<reference evidence="3 4" key="1">
    <citation type="journal article" date="2016" name="Nat. Commun.">
        <title>Thousands of microbial genomes shed light on interconnected biogeochemical processes in an aquifer system.</title>
        <authorList>
            <person name="Anantharaman K."/>
            <person name="Brown C.T."/>
            <person name="Hug L.A."/>
            <person name="Sharon I."/>
            <person name="Castelle C.J."/>
            <person name="Probst A.J."/>
            <person name="Thomas B.C."/>
            <person name="Singh A."/>
            <person name="Wilkins M.J."/>
            <person name="Karaoz U."/>
            <person name="Brodie E.L."/>
            <person name="Williams K.H."/>
            <person name="Hubbard S.S."/>
            <person name="Banfield J.F."/>
        </authorList>
    </citation>
    <scope>NUCLEOTIDE SEQUENCE [LARGE SCALE GENOMIC DNA]</scope>
</reference>
<evidence type="ECO:0000256" key="1">
    <source>
        <dbReference type="ARBA" id="ARBA00006738"/>
    </source>
</evidence>
<dbReference type="AlphaFoldDB" id="A0A1F7XZX7"/>
<comment type="caution">
    <text evidence="3">The sequence shown here is derived from an EMBL/GenBank/DDBJ whole genome shotgun (WGS) entry which is preliminary data.</text>
</comment>
<dbReference type="GO" id="GO:0003676">
    <property type="term" value="F:nucleic acid binding"/>
    <property type="evidence" value="ECO:0007669"/>
    <property type="project" value="InterPro"/>
</dbReference>
<dbReference type="NCBIfam" id="NF009154">
    <property type="entry name" value="PRK12497.3-3"/>
    <property type="match status" value="1"/>
</dbReference>
<comment type="similarity">
    <text evidence="1 2">Belongs to the UPF0102 family.</text>
</comment>
<sequence length="123" mass="14045">MQKKKFGDWGEELAANLLTKRGYKILDKKFSCKLGEIDIIAIDPSTGSEPVGTLVFVEVKSRYSQKYGKPEEAVTPRKLTHIKRTAQYYLRSHRDLPKKLRIDVVAIEKDERGNITAKIIKVV</sequence>
<gene>
    <name evidence="3" type="ORF">A2771_01830</name>
</gene>
<dbReference type="HAMAP" id="MF_00048">
    <property type="entry name" value="UPF0102"/>
    <property type="match status" value="1"/>
</dbReference>
<evidence type="ECO:0000313" key="4">
    <source>
        <dbReference type="Proteomes" id="UP000176741"/>
    </source>
</evidence>
<dbReference type="NCBIfam" id="NF009150">
    <property type="entry name" value="PRK12497.1-3"/>
    <property type="match status" value="1"/>
</dbReference>
<dbReference type="EMBL" id="MGGD01000040">
    <property type="protein sequence ID" value="OGM20239.1"/>
    <property type="molecule type" value="Genomic_DNA"/>
</dbReference>
<accession>A0A1F7XZX7</accession>
<dbReference type="PANTHER" id="PTHR34039:SF1">
    <property type="entry name" value="UPF0102 PROTEIN YRAN"/>
    <property type="match status" value="1"/>
</dbReference>
<organism evidence="3 4">
    <name type="scientific">Candidatus Woesebacteria bacterium RIFCSPHIGHO2_01_FULL_38_26b</name>
    <dbReference type="NCBI Taxonomy" id="1802491"/>
    <lineage>
        <taxon>Bacteria</taxon>
        <taxon>Candidatus Woeseibacteriota</taxon>
    </lineage>
</organism>
<dbReference type="InterPro" id="IPR011856">
    <property type="entry name" value="tRNA_endonuc-like_dom_sf"/>
</dbReference>
<protein>
    <recommendedName>
        <fullName evidence="2">UPF0102 protein A2771_01830</fullName>
    </recommendedName>
</protein>
<evidence type="ECO:0000313" key="3">
    <source>
        <dbReference type="EMBL" id="OGM20239.1"/>
    </source>
</evidence>
<dbReference type="Proteomes" id="UP000176741">
    <property type="component" value="Unassembled WGS sequence"/>
</dbReference>
<dbReference type="PANTHER" id="PTHR34039">
    <property type="entry name" value="UPF0102 PROTEIN YRAN"/>
    <property type="match status" value="1"/>
</dbReference>
<dbReference type="InterPro" id="IPR003509">
    <property type="entry name" value="UPF0102_YraN-like"/>
</dbReference>
<proteinExistence type="inferred from homology"/>
<name>A0A1F7XZX7_9BACT</name>
<dbReference type="Gene3D" id="3.40.1350.10">
    <property type="match status" value="1"/>
</dbReference>
<dbReference type="SUPFAM" id="SSF52980">
    <property type="entry name" value="Restriction endonuclease-like"/>
    <property type="match status" value="1"/>
</dbReference>